<dbReference type="EMBL" id="KQ976490">
    <property type="protein sequence ID" value="KYM83351.1"/>
    <property type="molecule type" value="Genomic_DNA"/>
</dbReference>
<accession>A0A195BGK3</accession>
<gene>
    <name evidence="2" type="ORF">ALC53_06082</name>
</gene>
<organism evidence="2 3">
    <name type="scientific">Atta colombica</name>
    <dbReference type="NCBI Taxonomy" id="520822"/>
    <lineage>
        <taxon>Eukaryota</taxon>
        <taxon>Metazoa</taxon>
        <taxon>Ecdysozoa</taxon>
        <taxon>Arthropoda</taxon>
        <taxon>Hexapoda</taxon>
        <taxon>Insecta</taxon>
        <taxon>Pterygota</taxon>
        <taxon>Neoptera</taxon>
        <taxon>Endopterygota</taxon>
        <taxon>Hymenoptera</taxon>
        <taxon>Apocrita</taxon>
        <taxon>Aculeata</taxon>
        <taxon>Formicoidea</taxon>
        <taxon>Formicidae</taxon>
        <taxon>Myrmicinae</taxon>
        <taxon>Atta</taxon>
    </lineage>
</organism>
<evidence type="ECO:0000313" key="3">
    <source>
        <dbReference type="Proteomes" id="UP000078540"/>
    </source>
</evidence>
<keyword evidence="3" id="KW-1185">Reference proteome</keyword>
<name>A0A195BGK3_9HYME</name>
<feature type="region of interest" description="Disordered" evidence="1">
    <location>
        <begin position="24"/>
        <end position="43"/>
    </location>
</feature>
<proteinExistence type="predicted"/>
<evidence type="ECO:0000256" key="1">
    <source>
        <dbReference type="SAM" id="MobiDB-lite"/>
    </source>
</evidence>
<protein>
    <submittedName>
        <fullName evidence="2">Uncharacterized protein</fullName>
    </submittedName>
</protein>
<dbReference type="AlphaFoldDB" id="A0A195BGK3"/>
<reference evidence="2 3" key="1">
    <citation type="submission" date="2015-09" db="EMBL/GenBank/DDBJ databases">
        <title>Atta colombica WGS genome.</title>
        <authorList>
            <person name="Nygaard S."/>
            <person name="Hu H."/>
            <person name="Boomsma J."/>
            <person name="Zhang G."/>
        </authorList>
    </citation>
    <scope>NUCLEOTIDE SEQUENCE [LARGE SCALE GENOMIC DNA]</scope>
    <source>
        <strain evidence="2">Treedump-2</strain>
        <tissue evidence="2">Whole body</tissue>
    </source>
</reference>
<evidence type="ECO:0000313" key="2">
    <source>
        <dbReference type="EMBL" id="KYM83351.1"/>
    </source>
</evidence>
<feature type="compositionally biased region" description="Polar residues" evidence="1">
    <location>
        <begin position="31"/>
        <end position="43"/>
    </location>
</feature>
<sequence length="107" mass="12203">MKDRVSATHLSSFSGRHLAANESHFMPMSSPLRSASGLPNNSNELGLKRREIGRTIKVRDFPCDLCARNTEYKWDMDIPEAATRPAVNYTQCRIWLCESEDQSLRCQ</sequence>
<dbReference type="Proteomes" id="UP000078540">
    <property type="component" value="Unassembled WGS sequence"/>
</dbReference>